<dbReference type="GO" id="GO:0003723">
    <property type="term" value="F:RNA binding"/>
    <property type="evidence" value="ECO:0007669"/>
    <property type="project" value="UniProtKB-UniRule"/>
</dbReference>
<dbReference type="InterPro" id="IPR011530">
    <property type="entry name" value="rRNA_adenine_dimethylase"/>
</dbReference>
<keyword evidence="2 7" id="KW-0698">rRNA processing</keyword>
<keyword evidence="3 7" id="KW-0489">Methyltransferase</keyword>
<evidence type="ECO:0000256" key="4">
    <source>
        <dbReference type="ARBA" id="ARBA00022679"/>
    </source>
</evidence>
<dbReference type="PANTHER" id="PTHR11727:SF7">
    <property type="entry name" value="DIMETHYLADENOSINE TRANSFERASE-RELATED"/>
    <property type="match status" value="1"/>
</dbReference>
<evidence type="ECO:0000259" key="9">
    <source>
        <dbReference type="SMART" id="SM00650"/>
    </source>
</evidence>
<evidence type="ECO:0000256" key="6">
    <source>
        <dbReference type="ARBA" id="ARBA00022884"/>
    </source>
</evidence>
<dbReference type="RefSeq" id="WP_148698481.1">
    <property type="nucleotide sequence ID" value="NZ_CP017834.1"/>
</dbReference>
<dbReference type="InterPro" id="IPR001737">
    <property type="entry name" value="KsgA/Erm"/>
</dbReference>
<dbReference type="EMBL" id="CP017834">
    <property type="protein sequence ID" value="APJ04724.1"/>
    <property type="molecule type" value="Genomic_DNA"/>
</dbReference>
<evidence type="ECO:0000256" key="3">
    <source>
        <dbReference type="ARBA" id="ARBA00022603"/>
    </source>
</evidence>
<accession>A0A1L4D3F6</accession>
<dbReference type="OrthoDB" id="9814755at2"/>
<comment type="catalytic activity">
    <reaction evidence="7">
        <text>adenosine(1518)/adenosine(1519) in 16S rRNA + 4 S-adenosyl-L-methionine = N(6)-dimethyladenosine(1518)/N(6)-dimethyladenosine(1519) in 16S rRNA + 4 S-adenosyl-L-homocysteine + 4 H(+)</text>
        <dbReference type="Rhea" id="RHEA:19609"/>
        <dbReference type="Rhea" id="RHEA-COMP:10232"/>
        <dbReference type="Rhea" id="RHEA-COMP:10233"/>
        <dbReference type="ChEBI" id="CHEBI:15378"/>
        <dbReference type="ChEBI" id="CHEBI:57856"/>
        <dbReference type="ChEBI" id="CHEBI:59789"/>
        <dbReference type="ChEBI" id="CHEBI:74411"/>
        <dbReference type="ChEBI" id="CHEBI:74493"/>
        <dbReference type="EC" id="2.1.1.182"/>
    </reaction>
</comment>
<dbReference type="GO" id="GO:0052908">
    <property type="term" value="F:16S rRNA (adenine(1518)-N(6)/adenine(1519)-N(6))-dimethyltransferase activity"/>
    <property type="evidence" value="ECO:0007669"/>
    <property type="project" value="UniProtKB-EC"/>
</dbReference>
<feature type="binding site" evidence="7 8">
    <location>
        <position position="77"/>
    </location>
    <ligand>
        <name>S-adenosyl-L-methionine</name>
        <dbReference type="ChEBI" id="CHEBI:59789"/>
    </ligand>
</feature>
<dbReference type="InterPro" id="IPR029063">
    <property type="entry name" value="SAM-dependent_MTases_sf"/>
</dbReference>
<dbReference type="Gene3D" id="1.10.8.100">
    <property type="entry name" value="Ribosomal RNA adenine dimethylase-like, domain 2"/>
    <property type="match status" value="1"/>
</dbReference>
<keyword evidence="1 7" id="KW-0963">Cytoplasm</keyword>
<name>A0A1L4D3F6_9BACT</name>
<organism evidence="10 11">
    <name type="scientific">Silvanigrella aquatica</name>
    <dbReference type="NCBI Taxonomy" id="1915309"/>
    <lineage>
        <taxon>Bacteria</taxon>
        <taxon>Pseudomonadati</taxon>
        <taxon>Bdellovibrionota</taxon>
        <taxon>Oligoflexia</taxon>
        <taxon>Silvanigrellales</taxon>
        <taxon>Silvanigrellaceae</taxon>
        <taxon>Silvanigrella</taxon>
    </lineage>
</organism>
<evidence type="ECO:0000313" key="11">
    <source>
        <dbReference type="Proteomes" id="UP000184731"/>
    </source>
</evidence>
<dbReference type="AlphaFoldDB" id="A0A1L4D3F6"/>
<comment type="subcellular location">
    <subcellularLocation>
        <location evidence="7">Cytoplasm</location>
    </subcellularLocation>
</comment>
<keyword evidence="11" id="KW-1185">Reference proteome</keyword>
<evidence type="ECO:0000256" key="7">
    <source>
        <dbReference type="HAMAP-Rule" id="MF_00607"/>
    </source>
</evidence>
<dbReference type="PROSITE" id="PS51689">
    <property type="entry name" value="SAM_RNA_A_N6_MT"/>
    <property type="match status" value="1"/>
</dbReference>
<reference evidence="10 11" key="1">
    <citation type="submission" date="2016-10" db="EMBL/GenBank/DDBJ databases">
        <title>Silvanigrella aquatica sp. nov., isolated from a freshwater lake located in the Black Forest, Germany, description of Silvanigrellaceae fam. nov., Silvanigrellales ord. nov., reclassification of the order Bdellovibrionales in the class Oligoflexia, reclassification of the families Bacteriovoracaceae and Halobacteriovoraceae in the new order Bacteriovoracales ord. nov., and reclassification of the family Pseudobacteriovoracaceae in the order Oligoflexiales.</title>
        <authorList>
            <person name="Hahn M.W."/>
            <person name="Schmidt J."/>
            <person name="Koll U."/>
            <person name="Rohde M."/>
            <person name="Verbag S."/>
            <person name="Pitt A."/>
            <person name="Nakai R."/>
            <person name="Naganuma T."/>
            <person name="Lang E."/>
        </authorList>
    </citation>
    <scope>NUCLEOTIDE SEQUENCE [LARGE SCALE GENOMIC DNA]</scope>
    <source>
        <strain evidence="10 11">MWH-Nonnen-W8red</strain>
    </source>
</reference>
<evidence type="ECO:0000256" key="5">
    <source>
        <dbReference type="ARBA" id="ARBA00022691"/>
    </source>
</evidence>
<dbReference type="Gene3D" id="3.40.50.150">
    <property type="entry name" value="Vaccinia Virus protein VP39"/>
    <property type="match status" value="1"/>
</dbReference>
<dbReference type="SUPFAM" id="SSF53335">
    <property type="entry name" value="S-adenosyl-L-methionine-dependent methyltransferases"/>
    <property type="match status" value="1"/>
</dbReference>
<dbReference type="EC" id="2.1.1.182" evidence="7"/>
<gene>
    <name evidence="7" type="primary">rsmA</name>
    <name evidence="7" type="synonym">ksgA</name>
    <name evidence="10" type="ORF">AXG55_12765</name>
</gene>
<dbReference type="SMART" id="SM00650">
    <property type="entry name" value="rADc"/>
    <property type="match status" value="1"/>
</dbReference>
<dbReference type="HAMAP" id="MF_00607">
    <property type="entry name" value="16SrRNA_methyltr_A"/>
    <property type="match status" value="1"/>
</dbReference>
<dbReference type="InterPro" id="IPR020598">
    <property type="entry name" value="rRNA_Ade_methylase_Trfase_N"/>
</dbReference>
<evidence type="ECO:0000313" key="10">
    <source>
        <dbReference type="EMBL" id="APJ04724.1"/>
    </source>
</evidence>
<dbReference type="GO" id="GO:0005737">
    <property type="term" value="C:cytoplasm"/>
    <property type="evidence" value="ECO:0007669"/>
    <property type="project" value="UniProtKB-SubCell"/>
</dbReference>
<keyword evidence="4 7" id="KW-0808">Transferase</keyword>
<feature type="domain" description="Ribosomal RNA adenine methylase transferase N-terminal" evidence="9">
    <location>
        <begin position="32"/>
        <end position="212"/>
    </location>
</feature>
<evidence type="ECO:0000256" key="2">
    <source>
        <dbReference type="ARBA" id="ARBA00022552"/>
    </source>
</evidence>
<comment type="function">
    <text evidence="7">Specifically dimethylates two adjacent adenosines (A1518 and A1519) in the loop of a conserved hairpin near the 3'-end of 16S rRNA in the 30S particle. May play a critical role in biogenesis of 30S subunits.</text>
</comment>
<dbReference type="KEGG" id="saqi:AXG55_12765"/>
<feature type="binding site" evidence="7 8">
    <location>
        <position position="25"/>
    </location>
    <ligand>
        <name>S-adenosyl-L-methionine</name>
        <dbReference type="ChEBI" id="CHEBI:59789"/>
    </ligand>
</feature>
<keyword evidence="5 7" id="KW-0949">S-adenosyl-L-methionine</keyword>
<dbReference type="Pfam" id="PF00398">
    <property type="entry name" value="RrnaAD"/>
    <property type="match status" value="1"/>
</dbReference>
<keyword evidence="6 7" id="KW-0694">RNA-binding</keyword>
<evidence type="ECO:0000256" key="8">
    <source>
        <dbReference type="PROSITE-ProRule" id="PRU01026"/>
    </source>
</evidence>
<dbReference type="InterPro" id="IPR023165">
    <property type="entry name" value="rRNA_Ade_diMease-like_C"/>
</dbReference>
<feature type="binding site" evidence="7 8">
    <location>
        <position position="104"/>
    </location>
    <ligand>
        <name>S-adenosyl-L-methionine</name>
        <dbReference type="ChEBI" id="CHEBI:59789"/>
    </ligand>
</feature>
<dbReference type="NCBIfam" id="TIGR00755">
    <property type="entry name" value="ksgA"/>
    <property type="match status" value="1"/>
</dbReference>
<dbReference type="STRING" id="1915309.AXG55_12765"/>
<dbReference type="Proteomes" id="UP000184731">
    <property type="component" value="Chromosome"/>
</dbReference>
<protein>
    <recommendedName>
        <fullName evidence="7">Ribosomal RNA small subunit methyltransferase A</fullName>
        <ecNumber evidence="7">2.1.1.182</ecNumber>
    </recommendedName>
    <alternativeName>
        <fullName evidence="7">16S rRNA (adenine(1518)-N(6)/adenine(1519)-N(6))-dimethyltransferase</fullName>
    </alternativeName>
    <alternativeName>
        <fullName evidence="7">16S rRNA dimethyladenosine transferase</fullName>
    </alternativeName>
    <alternativeName>
        <fullName evidence="7">16S rRNA dimethylase</fullName>
    </alternativeName>
    <alternativeName>
        <fullName evidence="7">S-adenosylmethionine-6-N', N'-adenosyl(rRNA) dimethyltransferase</fullName>
    </alternativeName>
</protein>
<feature type="binding site" evidence="7 8">
    <location>
        <position position="127"/>
    </location>
    <ligand>
        <name>S-adenosyl-L-methionine</name>
        <dbReference type="ChEBI" id="CHEBI:59789"/>
    </ligand>
</feature>
<proteinExistence type="inferred from homology"/>
<evidence type="ECO:0000256" key="1">
    <source>
        <dbReference type="ARBA" id="ARBA00022490"/>
    </source>
</evidence>
<dbReference type="PANTHER" id="PTHR11727">
    <property type="entry name" value="DIMETHYLADENOSINE TRANSFERASE"/>
    <property type="match status" value="1"/>
</dbReference>
<comment type="similarity">
    <text evidence="7">Belongs to the class I-like SAM-binding methyltransferase superfamily. rRNA adenine N(6)-methyltransferase family. RsmA subfamily.</text>
</comment>
<sequence>MRNKVFKENPNQVFHLQAKKSLGQNFLNDQHIIEKIATSINSLFYNGKPKYLHEIGPGSGSLTQPLLNKGIQILALEKDQRAVDGLNETLVKNNENKIQVIQTDILKWSPQSDSHISKLNKCVCVGNLPYYISSDILFWFCKFQEYYTHGVFMLQNEVADRLNAKPGTKDYGRLTVRIQLFFDVQKLFEVPASCFVPKPKVDSAIVKLTPKNFSFSSQDEDNAFGRFTAVLFSARRKMLRRALAAQLSDLEKKQEGNIGRFWKLANSLGVTEETRPDNISPQVILEFHKFFLNSN</sequence>
<feature type="binding site" evidence="7 8">
    <location>
        <position position="27"/>
    </location>
    <ligand>
        <name>S-adenosyl-L-methionine</name>
        <dbReference type="ChEBI" id="CHEBI:59789"/>
    </ligand>
</feature>
<feature type="binding site" evidence="7 8">
    <location>
        <position position="56"/>
    </location>
    <ligand>
        <name>S-adenosyl-L-methionine</name>
        <dbReference type="ChEBI" id="CHEBI:59789"/>
    </ligand>
</feature>